<reference evidence="2 3" key="1">
    <citation type="submission" date="2018-07" db="EMBL/GenBank/DDBJ databases">
        <title>Genomic Encyclopedia of Type Strains, Phase IV (KMG-IV): sequencing the most valuable type-strain genomes for metagenomic binning, comparative biology and taxonomic classification.</title>
        <authorList>
            <person name="Goeker M."/>
        </authorList>
    </citation>
    <scope>NUCLEOTIDE SEQUENCE [LARGE SCALE GENOMIC DNA]</scope>
    <source>
        <strain evidence="2 3">DSM 103736</strain>
    </source>
</reference>
<evidence type="ECO:0000313" key="2">
    <source>
        <dbReference type="EMBL" id="RDK87515.1"/>
    </source>
</evidence>
<feature type="transmembrane region" description="Helical" evidence="1">
    <location>
        <begin position="92"/>
        <end position="111"/>
    </location>
</feature>
<evidence type="ECO:0008006" key="4">
    <source>
        <dbReference type="Google" id="ProtNLM"/>
    </source>
</evidence>
<keyword evidence="1" id="KW-0812">Transmembrane</keyword>
<feature type="transmembrane region" description="Helical" evidence="1">
    <location>
        <begin position="50"/>
        <end position="72"/>
    </location>
</feature>
<comment type="caution">
    <text evidence="2">The sequence shown here is derived from an EMBL/GenBank/DDBJ whole genome shotgun (WGS) entry which is preliminary data.</text>
</comment>
<name>A0A370QGM9_9GAMM</name>
<proteinExistence type="predicted"/>
<feature type="transmembrane region" description="Helical" evidence="1">
    <location>
        <begin position="12"/>
        <end position="30"/>
    </location>
</feature>
<gene>
    <name evidence="2" type="ORF">C8D90_109110</name>
</gene>
<evidence type="ECO:0000256" key="1">
    <source>
        <dbReference type="SAM" id="Phobius"/>
    </source>
</evidence>
<organism evidence="2 3">
    <name type="scientific">Enterobacillus tribolii</name>
    <dbReference type="NCBI Taxonomy" id="1487935"/>
    <lineage>
        <taxon>Bacteria</taxon>
        <taxon>Pseudomonadati</taxon>
        <taxon>Pseudomonadota</taxon>
        <taxon>Gammaproteobacteria</taxon>
        <taxon>Enterobacterales</taxon>
        <taxon>Hafniaceae</taxon>
        <taxon>Enterobacillus</taxon>
    </lineage>
</organism>
<protein>
    <recommendedName>
        <fullName evidence="4">1,4-dihydroxy-2-naphthoate prenyltransferase</fullName>
    </recommendedName>
</protein>
<sequence>MQISATRRISWIFALSSWLIPCCLLLWQWFSAGQIQSMASQGAFNMWKMSVLVVDLSLAGVLSVVAVLLGSIALARTPGSEIARPLKRMLELLLLAAPLMVCLFIMGILLVH</sequence>
<keyword evidence="3" id="KW-1185">Reference proteome</keyword>
<keyword evidence="1" id="KW-0472">Membrane</keyword>
<dbReference type="AlphaFoldDB" id="A0A370QGM9"/>
<accession>A0A370QGM9</accession>
<keyword evidence="1" id="KW-1133">Transmembrane helix</keyword>
<evidence type="ECO:0000313" key="3">
    <source>
        <dbReference type="Proteomes" id="UP000254848"/>
    </source>
</evidence>
<dbReference type="EMBL" id="QRAP01000009">
    <property type="protein sequence ID" value="RDK87515.1"/>
    <property type="molecule type" value="Genomic_DNA"/>
</dbReference>
<dbReference type="OrthoDB" id="6415437at2"/>
<dbReference type="Proteomes" id="UP000254848">
    <property type="component" value="Unassembled WGS sequence"/>
</dbReference>
<dbReference type="RefSeq" id="WP_115459823.1">
    <property type="nucleotide sequence ID" value="NZ_QRAP01000009.1"/>
</dbReference>